<evidence type="ECO:0000259" key="1">
    <source>
        <dbReference type="Pfam" id="PF08308"/>
    </source>
</evidence>
<evidence type="ECO:0000313" key="2">
    <source>
        <dbReference type="EMBL" id="MDZ8117221.1"/>
    </source>
</evidence>
<dbReference type="PANTHER" id="PTHR36194:SF1">
    <property type="entry name" value="S-LAYER-LIKE PROTEIN"/>
    <property type="match status" value="1"/>
</dbReference>
<accession>A0ABU5MSV7</accession>
<keyword evidence="3" id="KW-1185">Reference proteome</keyword>
<dbReference type="Pfam" id="PF08308">
    <property type="entry name" value="PEGA"/>
    <property type="match status" value="1"/>
</dbReference>
<protein>
    <submittedName>
        <fullName evidence="2">PEGA domain-containing protein</fullName>
    </submittedName>
</protein>
<comment type="caution">
    <text evidence="2">The sequence shown here is derived from an EMBL/GenBank/DDBJ whole genome shotgun (WGS) entry which is preliminary data.</text>
</comment>
<dbReference type="PROSITE" id="PS51257">
    <property type="entry name" value="PROKAR_LIPOPROTEIN"/>
    <property type="match status" value="1"/>
</dbReference>
<gene>
    <name evidence="2" type="ORF">P9H32_01165</name>
</gene>
<reference evidence="2 3" key="1">
    <citation type="journal article" date="2024" name="Appl. Environ. Microbiol.">
        <title>Pontiella agarivorans sp. nov., a novel marine anaerobic bacterium capable of degrading macroalgal polysaccharides and fixing nitrogen.</title>
        <authorList>
            <person name="Liu N."/>
            <person name="Kivenson V."/>
            <person name="Peng X."/>
            <person name="Cui Z."/>
            <person name="Lankiewicz T.S."/>
            <person name="Gosselin K.M."/>
            <person name="English C.J."/>
            <person name="Blair E.M."/>
            <person name="O'Malley M.A."/>
            <person name="Valentine D.L."/>
        </authorList>
    </citation>
    <scope>NUCLEOTIDE SEQUENCE [LARGE SCALE GENOMIC DNA]</scope>
    <source>
        <strain evidence="2 3">NLcol2</strain>
    </source>
</reference>
<name>A0ABU5MSV7_9BACT</name>
<feature type="domain" description="PEGA" evidence="1">
    <location>
        <begin position="96"/>
        <end position="149"/>
    </location>
</feature>
<proteinExistence type="predicted"/>
<dbReference type="PANTHER" id="PTHR36194">
    <property type="entry name" value="S-LAYER-LIKE PROTEIN"/>
    <property type="match status" value="1"/>
</dbReference>
<organism evidence="2 3">
    <name type="scientific">Pontiella agarivorans</name>
    <dbReference type="NCBI Taxonomy" id="3038953"/>
    <lineage>
        <taxon>Bacteria</taxon>
        <taxon>Pseudomonadati</taxon>
        <taxon>Kiritimatiellota</taxon>
        <taxon>Kiritimatiellia</taxon>
        <taxon>Kiritimatiellales</taxon>
        <taxon>Pontiellaceae</taxon>
        <taxon>Pontiella</taxon>
    </lineage>
</organism>
<evidence type="ECO:0000313" key="3">
    <source>
        <dbReference type="Proteomes" id="UP001290861"/>
    </source>
</evidence>
<dbReference type="Proteomes" id="UP001290861">
    <property type="component" value="Unassembled WGS sequence"/>
</dbReference>
<dbReference type="InterPro" id="IPR013229">
    <property type="entry name" value="PEGA"/>
</dbReference>
<sequence length="448" mass="49298">MNRKTAVKVSFAVGALLSLLLSGCAPVTLSSEPSGAYVYNKGHEETALGMTPFKVNLVANQKELIVRKNGYFSKTVVISPTDPESINVELQRRDKVLLRSNPDGAELYVDGRRVGRTPYRVDYKKAWRTFEVRSAGYASQICTIPEDPEGDVMVDLERDNSLMITSKPRNAAVFTEEGDFLGRTPLGVPAGDTLILEVRKEGYYSTSFTVDEETAGPFVVELEREPIVIVYSEPEGALVKHRGVTLGVTPFRRLVENDMDIELVYNRYKTAEITIAPDSPREVRVELEKEPYVTINSNPAGAMLYRSGGVELIGTTPVEVLMSKDTAFEMHKPGYDIKSFTLSPQSKSEVTVPLKQTVGNQEKIVKIDSTPSGAKVYRPGGAEFIGTTPLEQPVRGERTFELQLDGFETKIVTVAPDSADNVTFALARDESARNVTVSDPLLNTPSSF</sequence>
<dbReference type="EMBL" id="JARVCO010000002">
    <property type="protein sequence ID" value="MDZ8117221.1"/>
    <property type="molecule type" value="Genomic_DNA"/>
</dbReference>
<dbReference type="RefSeq" id="WP_322607024.1">
    <property type="nucleotide sequence ID" value="NZ_JARVCO010000002.1"/>
</dbReference>